<keyword evidence="5" id="KW-1185">Reference proteome</keyword>
<feature type="compositionally biased region" description="Gly residues" evidence="1">
    <location>
        <begin position="280"/>
        <end position="300"/>
    </location>
</feature>
<dbReference type="Proteomes" id="UP000321514">
    <property type="component" value="Unassembled WGS sequence"/>
</dbReference>
<reference evidence="3 6" key="2">
    <citation type="submission" date="2019-07" db="EMBL/GenBank/DDBJ databases">
        <title>Whole genome shotgun sequence of Myxococcus fulvus NBRC 100333.</title>
        <authorList>
            <person name="Hosoyama A."/>
            <person name="Uohara A."/>
            <person name="Ohji S."/>
            <person name="Ichikawa N."/>
        </authorList>
    </citation>
    <scope>NUCLEOTIDE SEQUENCE [LARGE SCALE GENOMIC DNA]</scope>
    <source>
        <strain evidence="3 6">NBRC 100333</strain>
    </source>
</reference>
<dbReference type="EMBL" id="FOIB01000003">
    <property type="protein sequence ID" value="SET77284.1"/>
    <property type="molecule type" value="Genomic_DNA"/>
</dbReference>
<evidence type="ECO:0000313" key="3">
    <source>
        <dbReference type="EMBL" id="GEN12472.1"/>
    </source>
</evidence>
<dbReference type="InterPro" id="IPR026467">
    <property type="entry name" value="Ser/Gly_Cys_C_dom"/>
</dbReference>
<evidence type="ECO:0000256" key="2">
    <source>
        <dbReference type="SAM" id="Phobius"/>
    </source>
</evidence>
<organism evidence="3 6">
    <name type="scientific">Myxococcus fulvus</name>
    <dbReference type="NCBI Taxonomy" id="33"/>
    <lineage>
        <taxon>Bacteria</taxon>
        <taxon>Pseudomonadati</taxon>
        <taxon>Myxococcota</taxon>
        <taxon>Myxococcia</taxon>
        <taxon>Myxococcales</taxon>
        <taxon>Cystobacterineae</taxon>
        <taxon>Myxococcaceae</taxon>
        <taxon>Myxococcus</taxon>
    </lineage>
</organism>
<proteinExistence type="predicted"/>
<protein>
    <submittedName>
        <fullName evidence="4">TIGR04222 domain-containing protein</fullName>
    </submittedName>
</protein>
<sequence>MDPLNLSGPDFLALYVLSAMSALALGLLLRWMLRTPGGSPDVLPQKLDPYELAMLSGPKAVAHTALARLLHEKALVMDGTSLTTTGKRSDFASPFERLVYAAVHESKKSNAELVASIEPALERLKHPLQQRGWLVDEGQATRARWMPMLPLLGVLLLGLAKINVGLERERPVAFLGFLCFVTVVTLFFLAKPVWTSRRGSALLHALRWNQQPLKTSIMSTENSQVMNSQDLGVAVALFGLGAVAMTDFELMRRHIDPSGSSFGGVSGSSGCSGSSSCSSGGDGGDGGGGGGCGGCGGGGD</sequence>
<keyword evidence="2" id="KW-1133">Transmembrane helix</keyword>
<name>A0A511TGG8_MYXFU</name>
<evidence type="ECO:0000313" key="4">
    <source>
        <dbReference type="EMBL" id="SET77284.1"/>
    </source>
</evidence>
<reference evidence="4 5" key="1">
    <citation type="submission" date="2016-10" db="EMBL/GenBank/DDBJ databases">
        <authorList>
            <person name="Varghese N."/>
            <person name="Submissions S."/>
        </authorList>
    </citation>
    <scope>NUCLEOTIDE SEQUENCE [LARGE SCALE GENOMIC DNA]</scope>
    <source>
        <strain evidence="4 5">DSM 16525</strain>
    </source>
</reference>
<feature type="transmembrane region" description="Helical" evidence="2">
    <location>
        <begin position="12"/>
        <end position="33"/>
    </location>
</feature>
<dbReference type="EMBL" id="BJXR01000062">
    <property type="protein sequence ID" value="GEN12472.1"/>
    <property type="molecule type" value="Genomic_DNA"/>
</dbReference>
<feature type="transmembrane region" description="Helical" evidence="2">
    <location>
        <begin position="148"/>
        <end position="166"/>
    </location>
</feature>
<gene>
    <name evidence="3" type="ORF">MFU01_75090</name>
    <name evidence="4" type="ORF">SAMN05443572_103158</name>
</gene>
<comment type="caution">
    <text evidence="3">The sequence shown here is derived from an EMBL/GenBank/DDBJ whole genome shotgun (WGS) entry which is preliminary data.</text>
</comment>
<evidence type="ECO:0000256" key="1">
    <source>
        <dbReference type="SAM" id="MobiDB-lite"/>
    </source>
</evidence>
<dbReference type="OrthoDB" id="5383129at2"/>
<accession>A0A511TGG8</accession>
<keyword evidence="2" id="KW-0812">Transmembrane</keyword>
<dbReference type="RefSeq" id="WP_074951888.1">
    <property type="nucleotide sequence ID" value="NZ_BJXR01000062.1"/>
</dbReference>
<evidence type="ECO:0000313" key="5">
    <source>
        <dbReference type="Proteomes" id="UP000183760"/>
    </source>
</evidence>
<dbReference type="Proteomes" id="UP000183760">
    <property type="component" value="Unassembled WGS sequence"/>
</dbReference>
<feature type="transmembrane region" description="Helical" evidence="2">
    <location>
        <begin position="172"/>
        <end position="190"/>
    </location>
</feature>
<dbReference type="STRING" id="1334629.MFUL124B02_24420"/>
<dbReference type="NCBIfam" id="TIGR04222">
    <property type="entry name" value="near_uncomplex"/>
    <property type="match status" value="1"/>
</dbReference>
<feature type="region of interest" description="Disordered" evidence="1">
    <location>
        <begin position="274"/>
        <end position="300"/>
    </location>
</feature>
<dbReference type="AlphaFoldDB" id="A0A511TGG8"/>
<keyword evidence="2" id="KW-0472">Membrane</keyword>
<evidence type="ECO:0000313" key="6">
    <source>
        <dbReference type="Proteomes" id="UP000321514"/>
    </source>
</evidence>